<organism evidence="3 4">
    <name type="scientific">Porcisia hertigi</name>
    <dbReference type="NCBI Taxonomy" id="2761500"/>
    <lineage>
        <taxon>Eukaryota</taxon>
        <taxon>Discoba</taxon>
        <taxon>Euglenozoa</taxon>
        <taxon>Kinetoplastea</taxon>
        <taxon>Metakinetoplastina</taxon>
        <taxon>Trypanosomatida</taxon>
        <taxon>Trypanosomatidae</taxon>
        <taxon>Leishmaniinae</taxon>
        <taxon>Porcisia</taxon>
    </lineage>
</organism>
<feature type="region of interest" description="Disordered" evidence="1">
    <location>
        <begin position="662"/>
        <end position="710"/>
    </location>
</feature>
<dbReference type="GO" id="GO:0005737">
    <property type="term" value="C:cytoplasm"/>
    <property type="evidence" value="ECO:0007669"/>
    <property type="project" value="UniProtKB-ARBA"/>
</dbReference>
<feature type="region of interest" description="Disordered" evidence="1">
    <location>
        <begin position="2124"/>
        <end position="2196"/>
    </location>
</feature>
<evidence type="ECO:0000259" key="2">
    <source>
        <dbReference type="PROSITE" id="PS50190"/>
    </source>
</evidence>
<feature type="compositionally biased region" description="Low complexity" evidence="1">
    <location>
        <begin position="670"/>
        <end position="684"/>
    </location>
</feature>
<name>A0A836YIP9_9TRYP</name>
<evidence type="ECO:0000313" key="4">
    <source>
        <dbReference type="Proteomes" id="UP000674318"/>
    </source>
</evidence>
<dbReference type="SUPFAM" id="SSF48425">
    <property type="entry name" value="Sec7 domain"/>
    <property type="match status" value="1"/>
</dbReference>
<protein>
    <recommendedName>
        <fullName evidence="2">SEC7 domain-containing protein</fullName>
    </recommendedName>
</protein>
<dbReference type="InterPro" id="IPR000904">
    <property type="entry name" value="Sec7_dom"/>
</dbReference>
<proteinExistence type="predicted"/>
<dbReference type="KEGG" id="phet:94292401"/>
<dbReference type="Pfam" id="PF01369">
    <property type="entry name" value="Sec7"/>
    <property type="match status" value="1"/>
</dbReference>
<dbReference type="SUPFAM" id="SSF48371">
    <property type="entry name" value="ARM repeat"/>
    <property type="match status" value="1"/>
</dbReference>
<dbReference type="GO" id="GO:0012505">
    <property type="term" value="C:endomembrane system"/>
    <property type="evidence" value="ECO:0007669"/>
    <property type="project" value="UniProtKB-ARBA"/>
</dbReference>
<feature type="compositionally biased region" description="Low complexity" evidence="1">
    <location>
        <begin position="118"/>
        <end position="140"/>
    </location>
</feature>
<dbReference type="PANTHER" id="PTHR10663">
    <property type="entry name" value="GUANYL-NUCLEOTIDE EXCHANGE FACTOR"/>
    <property type="match status" value="1"/>
</dbReference>
<reference evidence="3 4" key="1">
    <citation type="submission" date="2021-02" db="EMBL/GenBank/DDBJ databases">
        <title>Porcisia hertigi Genome sequencing and assembly.</title>
        <authorList>
            <person name="Almutairi H."/>
            <person name="Gatherer D."/>
        </authorList>
    </citation>
    <scope>NUCLEOTIDE SEQUENCE [LARGE SCALE GENOMIC DNA]</scope>
    <source>
        <strain evidence="3 4">C119</strain>
    </source>
</reference>
<dbReference type="FunFam" id="1.10.1000.11:FF:000018">
    <property type="entry name" value="Sec7_domain_containing_protein_-_putative"/>
    <property type="match status" value="1"/>
</dbReference>
<evidence type="ECO:0000313" key="3">
    <source>
        <dbReference type="EMBL" id="KAG5510873.1"/>
    </source>
</evidence>
<dbReference type="Proteomes" id="UP000674318">
    <property type="component" value="Unassembled WGS sequence"/>
</dbReference>
<feature type="region of interest" description="Disordered" evidence="1">
    <location>
        <begin position="67"/>
        <end position="146"/>
    </location>
</feature>
<dbReference type="InterPro" id="IPR023394">
    <property type="entry name" value="Sec7_C_sf"/>
</dbReference>
<comment type="caution">
    <text evidence="3">The sequence shown here is derived from an EMBL/GenBank/DDBJ whole genome shotgun (WGS) entry which is preliminary data.</text>
</comment>
<feature type="compositionally biased region" description="Polar residues" evidence="1">
    <location>
        <begin position="2145"/>
        <end position="2159"/>
    </location>
</feature>
<dbReference type="PANTHER" id="PTHR10663:SF388">
    <property type="entry name" value="GOLGI-SPECIFIC BREFELDIN A-RESISTANCE GUANINE NUCLEOTIDE EXCHANGE FACTOR 1"/>
    <property type="match status" value="1"/>
</dbReference>
<evidence type="ECO:0000256" key="1">
    <source>
        <dbReference type="SAM" id="MobiDB-lite"/>
    </source>
</evidence>
<dbReference type="GeneID" id="94292401"/>
<accession>A0A836YIP9</accession>
<gene>
    <name evidence="3" type="ORF">JKF63_06374</name>
</gene>
<dbReference type="PROSITE" id="PS50190">
    <property type="entry name" value="SEC7"/>
    <property type="match status" value="1"/>
</dbReference>
<feature type="domain" description="SEC7" evidence="2">
    <location>
        <begin position="752"/>
        <end position="977"/>
    </location>
</feature>
<sequence length="2196" mass="236113">MAHHQLTNAEMENKVAFFVQLNALLTQIHFVVKSEALSSAQRAKLSDLCSATEAWLNDVSAIKNQCPSTTDSLPLRPSATELPGLAPGTVAAGVQPDEEQAEDASTSVSKAAAEGPLTTAATSTGEAASAEAPSSADASGHAPPSLASSGRFSFSAEVTASHKLVDERNLAGLANYLRLLFNGDLPERAKLQTFGKSLGRLLMVRCCSMIMASLQHVVHHTYTGTDSTGEATLEDGVEAAVSPHFVQFAKEINVATRTMLACIQLVTTNAVPSDAASARFPMQLCVDVVKQTRRAQMCFQTRIEKEELHLLQKSIMSTSSAAKPAEGSIEDVDAAPNAFEEESPERMATYAQRRIDALRRQWGPSLVHSVRNIGSVIKPCVKFLTLVAAVRAEGAPAPLLALKKDAAQDLCSLCRAAMPAAAPARGETGLAKLSSTSDLAAVGASPSRVGDTAPLTWRTAASDVVTNLGSSFSADYLAAVATCCGDSNEGQLLATRLFTDMLQYVAAHDVPLLRCVLLGIQWYRAVYDGILSCVASAQPAVLAAGLEALGLLITTCPLNIGQEVGFLYTNVVLRLLDSPNSPYYVKRTIALHLLMTFMTHNSTVPAGGDRGSVPLIFHLYRLYDLNVHAHGLNLMQQLTNTLSRIVRAAPKEELMQDANVQEQPRLQQEASSSVPAPSAPASVVGAQSNETQRRAGKVGSIPSSEPSSTAAVPNLASFSLPAMALYGLVRIAELTTTEAPLEEESGKAMFAELPVVTCRESKLKEQQEVDLFNAAPKRTIYRLFNITAEENTVPVSHANFSIQWEHKLLPPLPSAASMEKVEAVADFLSQTSSLNPEAVAEFLTTPEMFPLHVCAAYLGRLPLAGCSVLEAINELLMRVQLPKEGQRIERLLEYFAAAYYKANSVGGIDRDVFPFKSDTAVFIFIVATVMLNTNVHNPSAGTKLDRKAFRSQLRCCNDDESFADSFVDEIFFCISTRPLESVKGVTVNATASTESAGRSAFDMFFVSQEEKRQLAFGVEVQRMVSETQQLLRLHTCQMPLAPAPGAWWCAVVKDFFLSTWSSVCAVFGPAMYEGTTTTPLNVLLPCVRGLQSLLHTAAAFDLSTECTVTLLTLLRMSEVTPVQEHCWRAVLVVASMTHAMNFPVRCWVAVCQLMLEVRRTSTATTPPLIEDVFTRVERITRLSIEADDRGAPVDVALKTNRPKEAIRRVMEGIMTTISSYAVGDVASLSSALVVLRRALEFTRIVHGKQAMDIVYFVNAREFTTIVVPAYLELVKKHSSSDDGLQLLFECVVDLMCTMWVSYSTHRTTAPASAAEKAEAVATTVHTAPAEFLQSFRCLRNIYDVTLPSASDEAATLLQMHTLQAVKEVLSRILRAAEMMSADHDLSLRTMMTSWQEVLYPLAMALCDRNSTATEAGSLALLVLRKLVALCGGTGSASSDRLSVTVRGALLWLLAQLAYMGGMCGDADSAQVCVALLSSICTATVAMSATAASSSLGWSATVPVSPAIALADPITFAQLLEQRDAFTHEVVVCMETNPNYVVRDTLARLCSLLLCEREQTRAEVVHQLRTLSLQMRPGQLSPLVLDLAVVVLEGTIGHTEHHHTTPITHSSILPFLFFQIPMPASMRRCSQSSFRATLPTALGLLSNELLTGLKEDDLPMAAQSVMQRCLLPILLSPKSPYQSRFLAVRSLSRCIAVCLQQKSAALSPRLAQCVLDCLALALYAVRVPLTAIVLPDTNFVGRRWLETPMTNTVSAWEAYCAQATHTVELMSQAEPQWLVGGAGAEAPEAALGTCAATAIGEQNGQAANPTLSRGRRAGNEETRRAVGAALVPDEPLIEYVNMLVQILAGVPKELQNVVTSAAAAGSAEKTSEVIEDSWALPHASPLVLLQLCLQAAGTLFAVLWRINHPCEVEQYALQSIELRREAPAFTRNSGLLPHAAVRSVLQCYLKFAILASEYPSDDLLAVTTDIIEAIRQVQTISHTAAPPSFADGGGAGAVTAASDISSLAADTASLQRLSPQEQQHVRACNSGMYQQLTTVLGYLVELLTGQSASVAGWTSRQEAFEAMVLHPKFFALLVPLLTPTAGTLITTVRDYFAWYIAHAPLPSQENQAAGTTVAAMKKNICSPRGGGKFSPTPATESDDENPPTSNLPTVNGTSDGNGHVGGSNGYTAAESATPINSRAEHTHAQIPTQSSHH</sequence>
<dbReference type="GO" id="GO:0005085">
    <property type="term" value="F:guanyl-nucleotide exchange factor activity"/>
    <property type="evidence" value="ECO:0007669"/>
    <property type="project" value="InterPro"/>
</dbReference>
<dbReference type="OrthoDB" id="10258608at2759"/>
<dbReference type="Gene3D" id="1.10.220.20">
    <property type="match status" value="1"/>
</dbReference>
<feature type="compositionally biased region" description="Polar residues" evidence="1">
    <location>
        <begin position="701"/>
        <end position="710"/>
    </location>
</feature>
<dbReference type="InterPro" id="IPR035999">
    <property type="entry name" value="Sec7_dom_sf"/>
</dbReference>
<dbReference type="InterPro" id="IPR016024">
    <property type="entry name" value="ARM-type_fold"/>
</dbReference>
<dbReference type="GO" id="GO:0032012">
    <property type="term" value="P:regulation of ARF protein signal transduction"/>
    <property type="evidence" value="ECO:0007669"/>
    <property type="project" value="InterPro"/>
</dbReference>
<dbReference type="SMART" id="SM00222">
    <property type="entry name" value="Sec7"/>
    <property type="match status" value="1"/>
</dbReference>
<dbReference type="Gene3D" id="1.10.1000.11">
    <property type="entry name" value="Arf Nucleotide-binding Site Opener,domain 2"/>
    <property type="match status" value="1"/>
</dbReference>
<keyword evidence="4" id="KW-1185">Reference proteome</keyword>
<dbReference type="RefSeq" id="XP_067759345.1">
    <property type="nucleotide sequence ID" value="XM_067902324.1"/>
</dbReference>
<dbReference type="EMBL" id="JAFJZO010000007">
    <property type="protein sequence ID" value="KAG5510873.1"/>
    <property type="molecule type" value="Genomic_DNA"/>
</dbReference>
<dbReference type="GO" id="GO:0016192">
    <property type="term" value="P:vesicle-mediated transport"/>
    <property type="evidence" value="ECO:0007669"/>
    <property type="project" value="UniProtKB-ARBA"/>
</dbReference>